<organism evidence="2 3">
    <name type="scientific">Sphingomonas insulae</name>
    <dbReference type="NCBI Taxonomy" id="424800"/>
    <lineage>
        <taxon>Bacteria</taxon>
        <taxon>Pseudomonadati</taxon>
        <taxon>Pseudomonadota</taxon>
        <taxon>Alphaproteobacteria</taxon>
        <taxon>Sphingomonadales</taxon>
        <taxon>Sphingomonadaceae</taxon>
        <taxon>Sphingomonas</taxon>
    </lineage>
</organism>
<dbReference type="Gene3D" id="3.40.50.410">
    <property type="entry name" value="von Willebrand factor, type A domain"/>
    <property type="match status" value="1"/>
</dbReference>
<evidence type="ECO:0000313" key="3">
    <source>
        <dbReference type="Proteomes" id="UP001500238"/>
    </source>
</evidence>
<dbReference type="InterPro" id="IPR036465">
    <property type="entry name" value="vWFA_dom_sf"/>
</dbReference>
<feature type="domain" description="Putative Flp pilus-assembly TadG-like N-terminal" evidence="1">
    <location>
        <begin position="12"/>
        <end position="56"/>
    </location>
</feature>
<accession>A0ABN1HNL8</accession>
<name>A0ABN1HNL8_9SPHN</name>
<protein>
    <submittedName>
        <fullName evidence="2">Pilus assembly protein</fullName>
    </submittedName>
</protein>
<keyword evidence="3" id="KW-1185">Reference proteome</keyword>
<evidence type="ECO:0000259" key="1">
    <source>
        <dbReference type="Pfam" id="PF13400"/>
    </source>
</evidence>
<dbReference type="Proteomes" id="UP001500238">
    <property type="component" value="Unassembled WGS sequence"/>
</dbReference>
<dbReference type="Pfam" id="PF13400">
    <property type="entry name" value="Tad"/>
    <property type="match status" value="1"/>
</dbReference>
<comment type="caution">
    <text evidence="2">The sequence shown here is derived from an EMBL/GenBank/DDBJ whole genome shotgun (WGS) entry which is preliminary data.</text>
</comment>
<dbReference type="EMBL" id="BAAAES010000002">
    <property type="protein sequence ID" value="GAA0659544.1"/>
    <property type="molecule type" value="Genomic_DNA"/>
</dbReference>
<reference evidence="3" key="1">
    <citation type="journal article" date="2019" name="Int. J. Syst. Evol. Microbiol.">
        <title>The Global Catalogue of Microorganisms (GCM) 10K type strain sequencing project: providing services to taxonomists for standard genome sequencing and annotation.</title>
        <authorList>
            <consortium name="The Broad Institute Genomics Platform"/>
            <consortium name="The Broad Institute Genome Sequencing Center for Infectious Disease"/>
            <person name="Wu L."/>
            <person name="Ma J."/>
        </authorList>
    </citation>
    <scope>NUCLEOTIDE SEQUENCE [LARGE SCALE GENOMIC DNA]</scope>
    <source>
        <strain evidence="3">JCM 14603</strain>
    </source>
</reference>
<dbReference type="SUPFAM" id="SSF53300">
    <property type="entry name" value="vWA-like"/>
    <property type="match status" value="1"/>
</dbReference>
<sequence>MARLWRERRANVMMITAFALIPLTFATGMGVDYSQAMRLQTKVASVADAASLAAVTQPMMQKPMLTACDAARRTFIGQATGLYGLHLDPLVASQFTITITDTFASLPTVTVTCPTVGLTLLDVGAIPLTRVVKVDFRGTSDNSFARILGMATLPIAGTATAKTVKAPYIDIHLALDTSQSMGLAATDADALKLWNATKAKNGRGCQFGCHARDPNELYSMEEIARMPDVNARLRVDVLRDATTDMIDTAVASQGSNSNYQFAVYRIGKNAGRYGIGVDRYVPLTGNLATVRSTVQSLDLSANDGSVGFGDTDLPTATSFVLPFMNATSAGVDDGTTQPRARKFIFIVTDGVTDIEGNCTFGHCTKVMDPATCDAYKQKGITVGVVYTTYIPTKADPTSMSSTDLREEYIKLVQPIASGIAPALQQCASPGWYFEASDGPTIHTAMQKLFAQASKTAALIH</sequence>
<evidence type="ECO:0000313" key="2">
    <source>
        <dbReference type="EMBL" id="GAA0659544.1"/>
    </source>
</evidence>
<dbReference type="InterPro" id="IPR028087">
    <property type="entry name" value="Tad_N"/>
</dbReference>
<proteinExistence type="predicted"/>
<gene>
    <name evidence="2" type="ORF">GCM10009102_04950</name>
</gene>
<dbReference type="RefSeq" id="WP_163957049.1">
    <property type="nucleotide sequence ID" value="NZ_BAAAES010000002.1"/>
</dbReference>